<feature type="domain" description="GFO/IDH/MocA-like oxidoreductase" evidence="4">
    <location>
        <begin position="136"/>
        <end position="274"/>
    </location>
</feature>
<proteinExistence type="inferred from homology"/>
<dbReference type="Proteomes" id="UP001168694">
    <property type="component" value="Unassembled WGS sequence"/>
</dbReference>
<dbReference type="PANTHER" id="PTHR43708">
    <property type="entry name" value="CONSERVED EXPRESSED OXIDOREDUCTASE (EUROFUNG)"/>
    <property type="match status" value="1"/>
</dbReference>
<dbReference type="InterPro" id="IPR051317">
    <property type="entry name" value="Gfo/Idh/MocA_oxidoreduct"/>
</dbReference>
<accession>A0ABT8EDJ6</accession>
<evidence type="ECO:0000259" key="3">
    <source>
        <dbReference type="Pfam" id="PF01408"/>
    </source>
</evidence>
<sequence>MPLRIYLIGAGVISRTHAKAISELNVGDDVELSVADTNTKALQDFSKEFPHARLFEDVPSMLEEPAQPDDIVVVATPPFTHFKLACAALHTKRHVLCEKPLAVSQEQAEEMLELARSQDRFIGCCSDRFIGTPATEKVKQLIQSDQLGNLYHVTFIHRGQRGRPGIEYQPNSKWFLNHQQSGGGVVMDWGPYDFATLNDLLSPVKIEVLSAWLETPETDLQLPENTVFDVETHAGAQLLYYLSNGSTVSVNYERSSCTHGSERSIAEIEGLKGAVNWDWQSWEGPGKVDYTFDKNGILESDQHIAKSETTIHAMDRPLIYFYWKTQGKPSPAIVNEQAVFNFSCIQAIYECVATGRPQTVDLNSFHKASF</sequence>
<dbReference type="EMBL" id="JAUHLN010000009">
    <property type="protein sequence ID" value="MDN4076006.1"/>
    <property type="molecule type" value="Genomic_DNA"/>
</dbReference>
<comment type="caution">
    <text evidence="5">The sequence shown here is derived from an EMBL/GenBank/DDBJ whole genome shotgun (WGS) entry which is preliminary data.</text>
</comment>
<feature type="domain" description="Gfo/Idh/MocA-like oxidoreductase N-terminal" evidence="3">
    <location>
        <begin position="4"/>
        <end position="120"/>
    </location>
</feature>
<dbReference type="SUPFAM" id="SSF55347">
    <property type="entry name" value="Glyceraldehyde-3-phosphate dehydrogenase-like, C-terminal domain"/>
    <property type="match status" value="1"/>
</dbReference>
<comment type="similarity">
    <text evidence="1">Belongs to the Gfo/Idh/MocA family.</text>
</comment>
<dbReference type="SUPFAM" id="SSF51735">
    <property type="entry name" value="NAD(P)-binding Rossmann-fold domains"/>
    <property type="match status" value="1"/>
</dbReference>
<dbReference type="RefSeq" id="WP_290402117.1">
    <property type="nucleotide sequence ID" value="NZ_JAUHLN010000009.1"/>
</dbReference>
<evidence type="ECO:0000256" key="2">
    <source>
        <dbReference type="ARBA" id="ARBA00023002"/>
    </source>
</evidence>
<dbReference type="Gene3D" id="3.30.360.10">
    <property type="entry name" value="Dihydrodipicolinate Reductase, domain 2"/>
    <property type="match status" value="1"/>
</dbReference>
<evidence type="ECO:0000313" key="6">
    <source>
        <dbReference type="Proteomes" id="UP001168694"/>
    </source>
</evidence>
<dbReference type="Pfam" id="PF22725">
    <property type="entry name" value="GFO_IDH_MocA_C3"/>
    <property type="match status" value="1"/>
</dbReference>
<name>A0ABT8EDJ6_9BACL</name>
<dbReference type="Pfam" id="PF01408">
    <property type="entry name" value="GFO_IDH_MocA"/>
    <property type="match status" value="1"/>
</dbReference>
<keyword evidence="2" id="KW-0560">Oxidoreductase</keyword>
<gene>
    <name evidence="5" type="ORF">QYF49_23980</name>
</gene>
<evidence type="ECO:0000256" key="1">
    <source>
        <dbReference type="ARBA" id="ARBA00010928"/>
    </source>
</evidence>
<dbReference type="InterPro" id="IPR000683">
    <property type="entry name" value="Gfo/Idh/MocA-like_OxRdtase_N"/>
</dbReference>
<reference evidence="5" key="1">
    <citation type="submission" date="2023-06" db="EMBL/GenBank/DDBJ databases">
        <title>Draft Genome Sequences of Representative Paenibacillus Polymyxa, Bacillus cereus, Fictibacillus sp., and Brevibacillus agri Strains Isolated from Amazonian Dark Earth.</title>
        <authorList>
            <person name="Pellegrinetti T.A."/>
            <person name="Cunha I.C.M."/>
            <person name="Chaves M.G."/>
            <person name="Freitas A.S."/>
            <person name="Silva A.V.R."/>
            <person name="Tsai S.M."/>
            <person name="Mendes L.W."/>
        </authorList>
    </citation>
    <scope>NUCLEOTIDE SEQUENCE</scope>
    <source>
        <strain evidence="5">CENA-BCM004</strain>
    </source>
</reference>
<protein>
    <submittedName>
        <fullName evidence="5">Gfo/Idh/MocA family oxidoreductase</fullName>
    </submittedName>
</protein>
<evidence type="ECO:0000259" key="4">
    <source>
        <dbReference type="Pfam" id="PF22725"/>
    </source>
</evidence>
<dbReference type="InterPro" id="IPR055170">
    <property type="entry name" value="GFO_IDH_MocA-like_dom"/>
</dbReference>
<organism evidence="5 6">
    <name type="scientific">Fictibacillus terranigra</name>
    <dbReference type="NCBI Taxonomy" id="3058424"/>
    <lineage>
        <taxon>Bacteria</taxon>
        <taxon>Bacillati</taxon>
        <taxon>Bacillota</taxon>
        <taxon>Bacilli</taxon>
        <taxon>Bacillales</taxon>
        <taxon>Fictibacillaceae</taxon>
        <taxon>Fictibacillus</taxon>
    </lineage>
</organism>
<evidence type="ECO:0000313" key="5">
    <source>
        <dbReference type="EMBL" id="MDN4076006.1"/>
    </source>
</evidence>
<dbReference type="Gene3D" id="3.40.50.720">
    <property type="entry name" value="NAD(P)-binding Rossmann-like Domain"/>
    <property type="match status" value="1"/>
</dbReference>
<dbReference type="PANTHER" id="PTHR43708:SF5">
    <property type="entry name" value="CONSERVED EXPRESSED OXIDOREDUCTASE (EUROFUNG)-RELATED"/>
    <property type="match status" value="1"/>
</dbReference>
<keyword evidence="6" id="KW-1185">Reference proteome</keyword>
<dbReference type="InterPro" id="IPR036291">
    <property type="entry name" value="NAD(P)-bd_dom_sf"/>
</dbReference>